<sequence length="310" mass="35161">MSSNLSASRATKRLRVSHNNHICDTCGVSFETYRQLNNHNRNHVPSRVADIIDDTPMQDDDNDFNNDDVAAIVDFDALRLNHNEERSYKSSCEISEDDESHVYSSNNITENSFTKAQLLSVHLSQIITRNQISRAAYREIVMFINTALRDYEELRLEETPVKISHGDVVNDLLKSKLKNIKGHEYSVCPTGCKLYGLNDTTAICEYCNENRFKGISQQAPKATISILSIGDILSQMISDPKTNQLLKYRAERETNEIGEISDIFDGQNYKDLVRKGFFTNPNDIAIGLFTDGFVNQKKGKTSYTIVHVIH</sequence>
<reference evidence="3 4" key="1">
    <citation type="submission" date="2024-04" db="EMBL/GenBank/DDBJ databases">
        <title>genome sequences of Mucor flavus KT1a and Helicostylum pulchrum KT1b strains isolated from the surface of a dry-aged beef.</title>
        <authorList>
            <person name="Toyotome T."/>
            <person name="Hosono M."/>
            <person name="Torimaru M."/>
            <person name="Fukuda K."/>
            <person name="Mikami N."/>
        </authorList>
    </citation>
    <scope>NUCLEOTIDE SEQUENCE [LARGE SCALE GENOMIC DNA]</scope>
    <source>
        <strain evidence="3 4">KT1a</strain>
    </source>
</reference>
<accession>A0ABP9ZF00</accession>
<dbReference type="Proteomes" id="UP001473302">
    <property type="component" value="Unassembled WGS sequence"/>
</dbReference>
<keyword evidence="4" id="KW-1185">Reference proteome</keyword>
<evidence type="ECO:0000313" key="3">
    <source>
        <dbReference type="EMBL" id="GAA5817671.1"/>
    </source>
</evidence>
<dbReference type="InterPro" id="IPR013087">
    <property type="entry name" value="Znf_C2H2_type"/>
</dbReference>
<evidence type="ECO:0000259" key="2">
    <source>
        <dbReference type="PROSITE" id="PS50157"/>
    </source>
</evidence>
<keyword evidence="1" id="KW-0862">Zinc</keyword>
<dbReference type="Pfam" id="PF13912">
    <property type="entry name" value="zf-C2H2_6"/>
    <property type="match status" value="1"/>
</dbReference>
<name>A0ABP9ZF00_9FUNG</name>
<proteinExistence type="predicted"/>
<comment type="caution">
    <text evidence="3">The sequence shown here is derived from an EMBL/GenBank/DDBJ whole genome shotgun (WGS) entry which is preliminary data.</text>
</comment>
<protein>
    <recommendedName>
        <fullName evidence="2">C2H2-type domain-containing protein</fullName>
    </recommendedName>
</protein>
<evidence type="ECO:0000256" key="1">
    <source>
        <dbReference type="PROSITE-ProRule" id="PRU00042"/>
    </source>
</evidence>
<dbReference type="PROSITE" id="PS00028">
    <property type="entry name" value="ZINC_FINGER_C2H2_1"/>
    <property type="match status" value="1"/>
</dbReference>
<dbReference type="PROSITE" id="PS50157">
    <property type="entry name" value="ZINC_FINGER_C2H2_2"/>
    <property type="match status" value="1"/>
</dbReference>
<keyword evidence="1" id="KW-0863">Zinc-finger</keyword>
<feature type="domain" description="C2H2-type" evidence="2">
    <location>
        <begin position="21"/>
        <end position="48"/>
    </location>
</feature>
<dbReference type="EMBL" id="BAABUK010000046">
    <property type="protein sequence ID" value="GAA5817671.1"/>
    <property type="molecule type" value="Genomic_DNA"/>
</dbReference>
<keyword evidence="1" id="KW-0479">Metal-binding</keyword>
<organism evidence="3 4">
    <name type="scientific">Mucor flavus</name>
    <dbReference type="NCBI Taxonomy" id="439312"/>
    <lineage>
        <taxon>Eukaryota</taxon>
        <taxon>Fungi</taxon>
        <taxon>Fungi incertae sedis</taxon>
        <taxon>Mucoromycota</taxon>
        <taxon>Mucoromycotina</taxon>
        <taxon>Mucoromycetes</taxon>
        <taxon>Mucorales</taxon>
        <taxon>Mucorineae</taxon>
        <taxon>Mucoraceae</taxon>
        <taxon>Mucor</taxon>
    </lineage>
</organism>
<gene>
    <name evidence="3" type="ORF">MFLAVUS_011222</name>
</gene>
<evidence type="ECO:0000313" key="4">
    <source>
        <dbReference type="Proteomes" id="UP001473302"/>
    </source>
</evidence>